<evidence type="ECO:0000256" key="1">
    <source>
        <dbReference type="ARBA" id="ARBA00004123"/>
    </source>
</evidence>
<keyword evidence="7" id="KW-1015">Disulfide bond</keyword>
<feature type="compositionally biased region" description="Low complexity" evidence="13">
    <location>
        <begin position="20"/>
        <end position="29"/>
    </location>
</feature>
<dbReference type="Pfam" id="PF06201">
    <property type="entry name" value="PITH"/>
    <property type="match status" value="1"/>
</dbReference>
<feature type="compositionally biased region" description="Pro residues" evidence="13">
    <location>
        <begin position="51"/>
        <end position="61"/>
    </location>
</feature>
<dbReference type="InterPro" id="IPR017937">
    <property type="entry name" value="Thioredoxin_CS"/>
</dbReference>
<keyword evidence="6" id="KW-0249">Electron transport</keyword>
<feature type="domain" description="PITH" evidence="15">
    <location>
        <begin position="202"/>
        <end position="372"/>
    </location>
</feature>
<evidence type="ECO:0000256" key="9">
    <source>
        <dbReference type="ARBA" id="ARBA00023284"/>
    </source>
</evidence>
<dbReference type="Ensembl" id="ENSCHIT00010061789.1">
    <property type="protein sequence ID" value="ENSCHIP00010044522.1"/>
    <property type="gene ID" value="ENSCHIG00010032303.1"/>
</dbReference>
<evidence type="ECO:0000259" key="14">
    <source>
        <dbReference type="PROSITE" id="PS50108"/>
    </source>
</evidence>
<dbReference type="AlphaFoldDB" id="A0A8C2Y4H4"/>
<accession>A0A8C2Y4H4</accession>
<dbReference type="PROSITE" id="PS00194">
    <property type="entry name" value="THIOREDOXIN_1"/>
    <property type="match status" value="1"/>
</dbReference>
<dbReference type="PROSITE" id="PS51532">
    <property type="entry name" value="PITH"/>
    <property type="match status" value="1"/>
</dbReference>
<keyword evidence="4" id="KW-0963">Cytoplasm</keyword>
<dbReference type="InterPro" id="IPR037047">
    <property type="entry name" value="PITH_dom_sf"/>
</dbReference>
<comment type="function">
    <text evidence="10">Active thioredoxin with a redox potential of about -250 mV.</text>
</comment>
<dbReference type="InterPro" id="IPR010400">
    <property type="entry name" value="PITH_dom"/>
</dbReference>
<feature type="region of interest" description="Disordered" evidence="13">
    <location>
        <begin position="1"/>
        <end position="104"/>
    </location>
</feature>
<feature type="domain" description="CRIB" evidence="14">
    <location>
        <begin position="353"/>
        <end position="372"/>
    </location>
</feature>
<dbReference type="InterPro" id="IPR008979">
    <property type="entry name" value="Galactose-bd-like_sf"/>
</dbReference>
<evidence type="ECO:0000256" key="8">
    <source>
        <dbReference type="ARBA" id="ARBA00023242"/>
    </source>
</evidence>
<dbReference type="InterPro" id="IPR036249">
    <property type="entry name" value="Thioredoxin-like_sf"/>
</dbReference>
<evidence type="ECO:0000256" key="6">
    <source>
        <dbReference type="ARBA" id="ARBA00022982"/>
    </source>
</evidence>
<dbReference type="Gene3D" id="3.40.30.10">
    <property type="entry name" value="Glutaredoxin"/>
    <property type="match status" value="1"/>
</dbReference>
<dbReference type="PANTHER" id="PTHR46115">
    <property type="entry name" value="THIOREDOXIN-LIKE PROTEIN 1"/>
    <property type="match status" value="1"/>
</dbReference>
<comment type="subunit">
    <text evidence="11">Component of the 19S regulatory cap of the 26S proteasome. Interacts with PSMD14/RPN11. Interacts with, and reduces EEF1A1.</text>
</comment>
<keyword evidence="5" id="KW-0597">Phosphoprotein</keyword>
<dbReference type="FunFam" id="3.40.30.10:FF:000082">
    <property type="entry name" value="Thioredoxin-like protein 1"/>
    <property type="match status" value="1"/>
</dbReference>
<keyword evidence="8" id="KW-0539">Nucleus</keyword>
<evidence type="ECO:0000256" key="10">
    <source>
        <dbReference type="ARBA" id="ARBA00057161"/>
    </source>
</evidence>
<dbReference type="GO" id="GO:0005737">
    <property type="term" value="C:cytoplasm"/>
    <property type="evidence" value="ECO:0007669"/>
    <property type="project" value="UniProtKB-SubCell"/>
</dbReference>
<evidence type="ECO:0000256" key="3">
    <source>
        <dbReference type="ARBA" id="ARBA00022448"/>
    </source>
</evidence>
<protein>
    <recommendedName>
        <fullName evidence="12">Thioredoxin-like protein 1</fullName>
    </recommendedName>
</protein>
<dbReference type="SUPFAM" id="SSF49785">
    <property type="entry name" value="Galactose-binding domain-like"/>
    <property type="match status" value="1"/>
</dbReference>
<feature type="compositionally biased region" description="Basic and acidic residues" evidence="13">
    <location>
        <begin position="72"/>
        <end position="83"/>
    </location>
</feature>
<proteinExistence type="predicted"/>
<evidence type="ECO:0000256" key="5">
    <source>
        <dbReference type="ARBA" id="ARBA00022553"/>
    </source>
</evidence>
<sequence length="379" mass="41978">MRESSVEGGATSRALGLGSGSPNGRSGNNASVRKRRRPCRAVAAGCRGPACPSPLPSPRPRPLGRSAPWRDSALRERRGEKTPRPPPPQSRPGPSRSSDFQPELSGAGSRLAVVKFTMRGCGPCLRIAPAFSSMSNKYPQAVFLEVDVHQCQGTAATNNISATPTFLFFRNKVRIDQYQGADAVGLEEKIKQHLENDPGSNEDTDIPKGYMDLMPFINKAGCECLNESDEHGFDNCLRKDMTFLESDCDEQLLITVAFNQPVKLYSMKFQGPDNGQGPKYVKIFINLPRSMDFEEAERSEPTQALELTEDDIKEDGIVPLRYVKFQNVNSVTIFVQSNQGEEETTRISYFTFIGTPVQATNMNDFKRRIHIGKLRVISL</sequence>
<evidence type="ECO:0000256" key="11">
    <source>
        <dbReference type="ARBA" id="ARBA00064030"/>
    </source>
</evidence>
<evidence type="ECO:0000256" key="13">
    <source>
        <dbReference type="SAM" id="MobiDB-lite"/>
    </source>
</evidence>
<evidence type="ECO:0000256" key="12">
    <source>
        <dbReference type="ARBA" id="ARBA00067556"/>
    </source>
</evidence>
<name>A0A8C2Y4H4_CAPHI</name>
<evidence type="ECO:0000256" key="7">
    <source>
        <dbReference type="ARBA" id="ARBA00023157"/>
    </source>
</evidence>
<reference evidence="16" key="1">
    <citation type="submission" date="2019-03" db="EMBL/GenBank/DDBJ databases">
        <title>Genome sequencing and reference-guided assembly of Black Bengal Goat (Capra hircus).</title>
        <authorList>
            <person name="Siddiki A.Z."/>
            <person name="Baten A."/>
            <person name="Billah M."/>
            <person name="Alam M.A.U."/>
            <person name="Shawrob K.S.M."/>
            <person name="Saha S."/>
            <person name="Chowdhury M."/>
            <person name="Rahman A.H."/>
            <person name="Stear M."/>
            <person name="Miah G."/>
            <person name="Das G.B."/>
            <person name="Hossain M.M."/>
            <person name="Kumkum M."/>
            <person name="Islam M.S."/>
            <person name="Mollah A.M."/>
            <person name="Ahsan A."/>
            <person name="Tusar F."/>
            <person name="Khan M.K.I."/>
        </authorList>
    </citation>
    <scope>NUCLEOTIDE SEQUENCE [LARGE SCALE GENOMIC DNA]</scope>
</reference>
<dbReference type="SUPFAM" id="SSF52833">
    <property type="entry name" value="Thioredoxin-like"/>
    <property type="match status" value="1"/>
</dbReference>
<dbReference type="PROSITE" id="PS50108">
    <property type="entry name" value="CRIB"/>
    <property type="match status" value="1"/>
</dbReference>
<comment type="subcellular location">
    <subcellularLocation>
        <location evidence="2">Cytoplasm</location>
    </subcellularLocation>
    <subcellularLocation>
        <location evidence="1">Nucleus</location>
    </subcellularLocation>
</comment>
<keyword evidence="3" id="KW-0813">Transport</keyword>
<dbReference type="GO" id="GO:0005634">
    <property type="term" value="C:nucleus"/>
    <property type="evidence" value="ECO:0007669"/>
    <property type="project" value="UniProtKB-SubCell"/>
</dbReference>
<keyword evidence="9" id="KW-0676">Redox-active center</keyword>
<dbReference type="InterPro" id="IPR000095">
    <property type="entry name" value="CRIB_dom"/>
</dbReference>
<evidence type="ECO:0000313" key="16">
    <source>
        <dbReference type="Ensembl" id="ENSCHIP00010044522.1"/>
    </source>
</evidence>
<dbReference type="Gene3D" id="2.60.120.470">
    <property type="entry name" value="PITH domain"/>
    <property type="match status" value="1"/>
</dbReference>
<evidence type="ECO:0000256" key="4">
    <source>
        <dbReference type="ARBA" id="ARBA00022490"/>
    </source>
</evidence>
<dbReference type="FunFam" id="2.60.120.470:FF:000001">
    <property type="entry name" value="Thioredoxin-like 1, isoform CRA_c"/>
    <property type="match status" value="1"/>
</dbReference>
<reference evidence="16" key="2">
    <citation type="submission" date="2025-08" db="UniProtKB">
        <authorList>
            <consortium name="Ensembl"/>
        </authorList>
    </citation>
    <scope>IDENTIFICATION</scope>
</reference>
<organism evidence="16">
    <name type="scientific">Capra hircus</name>
    <name type="common">Goat</name>
    <dbReference type="NCBI Taxonomy" id="9925"/>
    <lineage>
        <taxon>Eukaryota</taxon>
        <taxon>Metazoa</taxon>
        <taxon>Chordata</taxon>
        <taxon>Craniata</taxon>
        <taxon>Vertebrata</taxon>
        <taxon>Euteleostomi</taxon>
        <taxon>Mammalia</taxon>
        <taxon>Eutheria</taxon>
        <taxon>Laurasiatheria</taxon>
        <taxon>Artiodactyla</taxon>
        <taxon>Ruminantia</taxon>
        <taxon>Pecora</taxon>
        <taxon>Bovidae</taxon>
        <taxon>Caprinae</taxon>
        <taxon>Capra</taxon>
    </lineage>
</organism>
<dbReference type="Pfam" id="PF00085">
    <property type="entry name" value="Thioredoxin"/>
    <property type="match status" value="1"/>
</dbReference>
<evidence type="ECO:0000256" key="2">
    <source>
        <dbReference type="ARBA" id="ARBA00004496"/>
    </source>
</evidence>
<evidence type="ECO:0000259" key="15">
    <source>
        <dbReference type="PROSITE" id="PS51532"/>
    </source>
</evidence>
<dbReference type="InterPro" id="IPR013766">
    <property type="entry name" value="Thioredoxin_domain"/>
</dbReference>
<dbReference type="CDD" id="cd02947">
    <property type="entry name" value="TRX_family"/>
    <property type="match status" value="1"/>
</dbReference>